<dbReference type="HOGENOM" id="CLU_077795_2_0_0"/>
<evidence type="ECO:0000313" key="7">
    <source>
        <dbReference type="Proteomes" id="UP000000845"/>
    </source>
</evidence>
<dbReference type="InterPro" id="IPR000887">
    <property type="entry name" value="Aldlse_KDPG_KHG"/>
</dbReference>
<evidence type="ECO:0000256" key="1">
    <source>
        <dbReference type="ARBA" id="ARBA00004761"/>
    </source>
</evidence>
<dbReference type="CDD" id="cd00452">
    <property type="entry name" value="KDPG_aldolase"/>
    <property type="match status" value="1"/>
</dbReference>
<protein>
    <submittedName>
        <fullName evidence="6">2-dehydro-3-deoxyphosphogluconate aldolase/4-hydroxy-2-oxoglutarate aldolase</fullName>
    </submittedName>
</protein>
<comment type="subunit">
    <text evidence="3">Homotrimer.</text>
</comment>
<keyword evidence="5" id="KW-0119">Carbohydrate metabolism</keyword>
<dbReference type="EMBL" id="CP001739">
    <property type="protein sequence ID" value="ACZ07104.1"/>
    <property type="molecule type" value="Genomic_DNA"/>
</dbReference>
<dbReference type="Pfam" id="PF01081">
    <property type="entry name" value="Aldolase"/>
    <property type="match status" value="1"/>
</dbReference>
<evidence type="ECO:0000313" key="6">
    <source>
        <dbReference type="EMBL" id="ACZ07104.1"/>
    </source>
</evidence>
<comment type="pathway">
    <text evidence="1">Carbohydrate acid metabolism.</text>
</comment>
<dbReference type="Proteomes" id="UP000000845">
    <property type="component" value="Chromosome"/>
</dbReference>
<dbReference type="PANTHER" id="PTHR30246">
    <property type="entry name" value="2-KETO-3-DEOXY-6-PHOSPHOGLUCONATE ALDOLASE"/>
    <property type="match status" value="1"/>
</dbReference>
<evidence type="ECO:0000256" key="4">
    <source>
        <dbReference type="ARBA" id="ARBA00023239"/>
    </source>
</evidence>
<evidence type="ECO:0000256" key="3">
    <source>
        <dbReference type="ARBA" id="ARBA00011233"/>
    </source>
</evidence>
<reference evidence="6 7" key="2">
    <citation type="journal article" date="2010" name="Stand. Genomic Sci.">
        <title>Complete genome sequence of Sebaldella termitidis type strain (NCTC 11300).</title>
        <authorList>
            <person name="Harmon-Smith M."/>
            <person name="Celia L."/>
            <person name="Chertkov O."/>
            <person name="Lapidus A."/>
            <person name="Copeland A."/>
            <person name="Glavina Del Rio T."/>
            <person name="Nolan M."/>
            <person name="Lucas S."/>
            <person name="Tice H."/>
            <person name="Cheng J.F."/>
            <person name="Han C."/>
            <person name="Detter J.C."/>
            <person name="Bruce D."/>
            <person name="Goodwin L."/>
            <person name="Pitluck S."/>
            <person name="Pati A."/>
            <person name="Liolios K."/>
            <person name="Ivanova N."/>
            <person name="Mavromatis K."/>
            <person name="Mikhailova N."/>
            <person name="Chen A."/>
            <person name="Palaniappan K."/>
            <person name="Land M."/>
            <person name="Hauser L."/>
            <person name="Chang Y.J."/>
            <person name="Jeffries C.D."/>
            <person name="Brettin T."/>
            <person name="Goker M."/>
            <person name="Beck B."/>
            <person name="Bristow J."/>
            <person name="Eisen J.A."/>
            <person name="Markowitz V."/>
            <person name="Hugenholtz P."/>
            <person name="Kyrpides N.C."/>
            <person name="Klenk H.P."/>
            <person name="Chen F."/>
        </authorList>
    </citation>
    <scope>NUCLEOTIDE SEQUENCE [LARGE SCALE GENOMIC DNA]</scope>
    <source>
        <strain evidence="7">ATCC 33386 / NCTC 11300</strain>
    </source>
</reference>
<proteinExistence type="inferred from homology"/>
<dbReference type="RefSeq" id="WP_012859703.1">
    <property type="nucleotide sequence ID" value="NC_013517.1"/>
</dbReference>
<dbReference type="InterPro" id="IPR013785">
    <property type="entry name" value="Aldolase_TIM"/>
</dbReference>
<dbReference type="STRING" id="526218.Sterm_0219"/>
<dbReference type="PANTHER" id="PTHR30246:SF1">
    <property type="entry name" value="2-DEHYDRO-3-DEOXY-6-PHOSPHOGALACTONATE ALDOLASE-RELATED"/>
    <property type="match status" value="1"/>
</dbReference>
<keyword evidence="7" id="KW-1185">Reference proteome</keyword>
<sequence>MNKSKITGILRNVKKEDVLKVGEILIKHNIKDFEVTYNTKDSLEIVKMLKKEFPEARIGMGTILNVEELKKAEESGAEFILTPSVNEEVLRYSGKNNIDLITGVFSPSEVALALRYGFNYLKLFPAIDLPDSYINNLMGPFDKVEFMAVGGVEKDNITDFFKAGFKSVGMGSSLIKKSYLESKDWEKLEKHVKEIAEIIETV</sequence>
<dbReference type="KEGG" id="str:Sterm_0219"/>
<dbReference type="eggNOG" id="COG0800">
    <property type="taxonomic scope" value="Bacteria"/>
</dbReference>
<dbReference type="NCBIfam" id="TIGR01182">
    <property type="entry name" value="eda"/>
    <property type="match status" value="1"/>
</dbReference>
<evidence type="ECO:0000256" key="2">
    <source>
        <dbReference type="ARBA" id="ARBA00006906"/>
    </source>
</evidence>
<evidence type="ECO:0000256" key="5">
    <source>
        <dbReference type="ARBA" id="ARBA00023277"/>
    </source>
</evidence>
<reference evidence="7" key="1">
    <citation type="submission" date="2009-09" db="EMBL/GenBank/DDBJ databases">
        <title>The complete chromosome of Sebaldella termitidis ATCC 33386.</title>
        <authorList>
            <consortium name="US DOE Joint Genome Institute (JGI-PGF)"/>
            <person name="Lucas S."/>
            <person name="Copeland A."/>
            <person name="Lapidus A."/>
            <person name="Glavina del Rio T."/>
            <person name="Dalin E."/>
            <person name="Tice H."/>
            <person name="Bruce D."/>
            <person name="Goodwin L."/>
            <person name="Pitluck S."/>
            <person name="Kyrpides N."/>
            <person name="Mavromatis K."/>
            <person name="Ivanova N."/>
            <person name="Mikhailova N."/>
            <person name="Sims D."/>
            <person name="Meincke L."/>
            <person name="Brettin T."/>
            <person name="Detter J.C."/>
            <person name="Han C."/>
            <person name="Larimer F."/>
            <person name="Land M."/>
            <person name="Hauser L."/>
            <person name="Markowitz V."/>
            <person name="Cheng J.F."/>
            <person name="Hugenholtz P."/>
            <person name="Woyke T."/>
            <person name="Wu D."/>
            <person name="Eisen J.A."/>
        </authorList>
    </citation>
    <scope>NUCLEOTIDE SEQUENCE [LARGE SCALE GENOMIC DNA]</scope>
    <source>
        <strain evidence="7">ATCC 33386 / NCTC 11300</strain>
    </source>
</reference>
<dbReference type="Gene3D" id="3.20.20.70">
    <property type="entry name" value="Aldolase class I"/>
    <property type="match status" value="1"/>
</dbReference>
<accession>D1AKT8</accession>
<gene>
    <name evidence="6" type="ordered locus">Sterm_0219</name>
</gene>
<organism evidence="6 7">
    <name type="scientific">Sebaldella termitidis (strain ATCC 33386 / NCTC 11300)</name>
    <dbReference type="NCBI Taxonomy" id="526218"/>
    <lineage>
        <taxon>Bacteria</taxon>
        <taxon>Fusobacteriati</taxon>
        <taxon>Fusobacteriota</taxon>
        <taxon>Fusobacteriia</taxon>
        <taxon>Fusobacteriales</taxon>
        <taxon>Leptotrichiaceae</taxon>
        <taxon>Sebaldella</taxon>
    </lineage>
</organism>
<dbReference type="SUPFAM" id="SSF51569">
    <property type="entry name" value="Aldolase"/>
    <property type="match status" value="1"/>
</dbReference>
<dbReference type="AlphaFoldDB" id="D1AKT8"/>
<keyword evidence="4" id="KW-0456">Lyase</keyword>
<comment type="similarity">
    <text evidence="2">Belongs to the KHG/KDPG aldolase family.</text>
</comment>
<dbReference type="GO" id="GO:0016829">
    <property type="term" value="F:lyase activity"/>
    <property type="evidence" value="ECO:0007669"/>
    <property type="project" value="UniProtKB-KW"/>
</dbReference>
<name>D1AKT8_SEBTE</name>